<gene>
    <name evidence="2" type="ORF">GCM10007140_17910</name>
</gene>
<protein>
    <recommendedName>
        <fullName evidence="4">DUF58 domain-containing protein</fullName>
    </recommendedName>
</protein>
<comment type="caution">
    <text evidence="2">The sequence shown here is derived from an EMBL/GenBank/DDBJ whole genome shotgun (WGS) entry which is preliminary data.</text>
</comment>
<dbReference type="RefSeq" id="WP_188388019.1">
    <property type="nucleotide sequence ID" value="NZ_BMFK01000001.1"/>
</dbReference>
<sequence>MIDKPVAMYHGSMQIFTQMVMPFLLFCAIFLKWNFLIGIAICYYLFVLCTHLYLQYIVRYVYVTNKKKSVHLFPGEDGELSLQVVNGSPVPIVNAKYSFHLDASISVGNKEYERYMSLGQMYSSSFIQKPNRCNEYAVPLSVSQRGVYKLERVSLMVNDIFGVATVYYPSIPSLSSEIVVFPMLKVVQNVHLLQQDVYGVDATSRSIYYDESAVVGTKKYERESFRHIHWKATARLGELQAKQFQPVYNKRFSVILCLTDSKWKCIQPNVEELISYTAFICEYLTKQKITYEVFISIDKGNRPFHLPMGGGNIHFAHVLEALARIKNNFSLLLTSPFLTECAKHGEQNSTYVIIGAHEEECRGWTYPYYTVNQLGQLMRGGGR</sequence>
<keyword evidence="3" id="KW-1185">Reference proteome</keyword>
<keyword evidence="1" id="KW-0812">Transmembrane</keyword>
<dbReference type="AlphaFoldDB" id="A0A917AQI7"/>
<reference evidence="2" key="1">
    <citation type="journal article" date="2014" name="Int. J. Syst. Evol. Microbiol.">
        <title>Complete genome sequence of Corynebacterium casei LMG S-19264T (=DSM 44701T), isolated from a smear-ripened cheese.</title>
        <authorList>
            <consortium name="US DOE Joint Genome Institute (JGI-PGF)"/>
            <person name="Walter F."/>
            <person name="Albersmeier A."/>
            <person name="Kalinowski J."/>
            <person name="Ruckert C."/>
        </authorList>
    </citation>
    <scope>NUCLEOTIDE SEQUENCE</scope>
    <source>
        <strain evidence="2">CGMCC 1.12698</strain>
    </source>
</reference>
<feature type="transmembrane region" description="Helical" evidence="1">
    <location>
        <begin position="12"/>
        <end position="31"/>
    </location>
</feature>
<evidence type="ECO:0000256" key="1">
    <source>
        <dbReference type="SAM" id="Phobius"/>
    </source>
</evidence>
<dbReference type="PANTHER" id="PTHR34351:SF2">
    <property type="entry name" value="DUF58 DOMAIN-CONTAINING PROTEIN"/>
    <property type="match status" value="1"/>
</dbReference>
<keyword evidence="1" id="KW-1133">Transmembrane helix</keyword>
<feature type="transmembrane region" description="Helical" evidence="1">
    <location>
        <begin position="37"/>
        <end position="58"/>
    </location>
</feature>
<evidence type="ECO:0000313" key="2">
    <source>
        <dbReference type="EMBL" id="GGE68266.1"/>
    </source>
</evidence>
<dbReference type="Proteomes" id="UP000605259">
    <property type="component" value="Unassembled WGS sequence"/>
</dbReference>
<accession>A0A917AQI7</accession>
<reference evidence="2" key="2">
    <citation type="submission" date="2020-09" db="EMBL/GenBank/DDBJ databases">
        <authorList>
            <person name="Sun Q."/>
            <person name="Zhou Y."/>
        </authorList>
    </citation>
    <scope>NUCLEOTIDE SEQUENCE</scope>
    <source>
        <strain evidence="2">CGMCC 1.12698</strain>
    </source>
</reference>
<keyword evidence="1" id="KW-0472">Membrane</keyword>
<name>A0A917AQI7_9BACI</name>
<proteinExistence type="predicted"/>
<evidence type="ECO:0008006" key="4">
    <source>
        <dbReference type="Google" id="ProtNLM"/>
    </source>
</evidence>
<dbReference type="PANTHER" id="PTHR34351">
    <property type="entry name" value="SLR1927 PROTEIN-RELATED"/>
    <property type="match status" value="1"/>
</dbReference>
<organism evidence="2 3">
    <name type="scientific">Priestia taiwanensis</name>
    <dbReference type="NCBI Taxonomy" id="1347902"/>
    <lineage>
        <taxon>Bacteria</taxon>
        <taxon>Bacillati</taxon>
        <taxon>Bacillota</taxon>
        <taxon>Bacilli</taxon>
        <taxon>Bacillales</taxon>
        <taxon>Bacillaceae</taxon>
        <taxon>Priestia</taxon>
    </lineage>
</organism>
<dbReference type="EMBL" id="BMFK01000001">
    <property type="protein sequence ID" value="GGE68266.1"/>
    <property type="molecule type" value="Genomic_DNA"/>
</dbReference>
<evidence type="ECO:0000313" key="3">
    <source>
        <dbReference type="Proteomes" id="UP000605259"/>
    </source>
</evidence>